<reference evidence="1 2" key="1">
    <citation type="submission" date="2016-11" db="EMBL/GenBank/DDBJ databases">
        <authorList>
            <person name="Jaros S."/>
            <person name="Januszkiewicz K."/>
            <person name="Wedrychowicz H."/>
        </authorList>
    </citation>
    <scope>NUCLEOTIDE SEQUENCE [LARGE SCALE GENOMIC DNA]</scope>
    <source>
        <strain evidence="1 2">GAS138</strain>
    </source>
</reference>
<organism evidence="1 2">
    <name type="scientific">Bradyrhizobium erythrophlei</name>
    <dbReference type="NCBI Taxonomy" id="1437360"/>
    <lineage>
        <taxon>Bacteria</taxon>
        <taxon>Pseudomonadati</taxon>
        <taxon>Pseudomonadota</taxon>
        <taxon>Alphaproteobacteria</taxon>
        <taxon>Hyphomicrobiales</taxon>
        <taxon>Nitrobacteraceae</taxon>
        <taxon>Bradyrhizobium</taxon>
    </lineage>
</organism>
<protein>
    <submittedName>
        <fullName evidence="1">Uncharacterized protein</fullName>
    </submittedName>
</protein>
<proteinExistence type="predicted"/>
<dbReference type="EMBL" id="LT670817">
    <property type="protein sequence ID" value="SHG57389.1"/>
    <property type="molecule type" value="Genomic_DNA"/>
</dbReference>
<accession>A0A1M5KY05</accession>
<sequence length="86" mass="9605">MSEKCSRLNRSMRALNVGGKSSDADPHQSSARHYLFKCRDCKHNGGKDRTCIGDKRAIMCADCAYALPDDHEPRNIATDKHAQSVR</sequence>
<evidence type="ECO:0000313" key="1">
    <source>
        <dbReference type="EMBL" id="SHG57389.1"/>
    </source>
</evidence>
<dbReference type="AlphaFoldDB" id="A0A1M5KY05"/>
<evidence type="ECO:0000313" key="2">
    <source>
        <dbReference type="Proteomes" id="UP000189796"/>
    </source>
</evidence>
<dbReference type="Proteomes" id="UP000189796">
    <property type="component" value="Chromosome I"/>
</dbReference>
<name>A0A1M5KY05_9BRAD</name>
<gene>
    <name evidence="1" type="ORF">SAMN05443248_2007</name>
</gene>
<dbReference type="RefSeq" id="WP_079601078.1">
    <property type="nucleotide sequence ID" value="NZ_LT670817.1"/>
</dbReference>